<evidence type="ECO:0000256" key="8">
    <source>
        <dbReference type="ARBA" id="ARBA00023141"/>
    </source>
</evidence>
<accession>H1KWU2</accession>
<evidence type="ECO:0000313" key="15">
    <source>
        <dbReference type="Proteomes" id="UP000003706"/>
    </source>
</evidence>
<dbReference type="PATRIC" id="fig|647171.4.peg.262"/>
<evidence type="ECO:0000256" key="1">
    <source>
        <dbReference type="ARBA" id="ARBA00001946"/>
    </source>
</evidence>
<dbReference type="InterPro" id="IPR019999">
    <property type="entry name" value="Anth_synth_I-like"/>
</dbReference>
<dbReference type="InterPro" id="IPR015890">
    <property type="entry name" value="Chorismate_C"/>
</dbReference>
<comment type="function">
    <text evidence="11">Part of a heterotetrameric complex that catalyzes the two-step biosynthesis of anthranilate, an intermediate in the biosynthesis of L-tryptophan. In the first step, the glutamine-binding beta subunit (TrpG) of anthranilate synthase (AS) provides the glutamine amidotransferase activity which generates ammonia as a substrate that, along with chorismate, is used in the second step, catalyzed by the large alpha subunit of AS (TrpE) to produce anthranilate. In the absence of TrpG, TrpE can synthesize anthranilate directly from chorismate and high concentrations of ammonia.</text>
</comment>
<dbReference type="AlphaFoldDB" id="H1KWU2"/>
<feature type="domain" description="Anthranilate synthase component I N-terminal" evidence="13">
    <location>
        <begin position="9"/>
        <end position="158"/>
    </location>
</feature>
<evidence type="ECO:0000259" key="12">
    <source>
        <dbReference type="Pfam" id="PF00425"/>
    </source>
</evidence>
<comment type="subunit">
    <text evidence="11">Heterotetramer consisting of two non-identical subunits: a beta subunit (TrpG) and a large alpha subunit (TrpE).</text>
</comment>
<evidence type="ECO:0000256" key="10">
    <source>
        <dbReference type="ARBA" id="ARBA00047683"/>
    </source>
</evidence>
<dbReference type="Gene3D" id="3.60.120.10">
    <property type="entry name" value="Anthranilate synthase"/>
    <property type="match status" value="1"/>
</dbReference>
<keyword evidence="9 11" id="KW-0456">Lyase</keyword>
<feature type="domain" description="Chorismate-utilising enzyme C-terminal" evidence="12">
    <location>
        <begin position="206"/>
        <end position="464"/>
    </location>
</feature>
<proteinExistence type="inferred from homology"/>
<keyword evidence="6 11" id="KW-0822">Tryptophan biosynthesis</keyword>
<sequence length="477" mass="54671">MIKKIRMEVSPLETYRSIIGENTFLLESAEGVPKIARYSILGKAEGKIEFKDGKLKIEAFTEFGEKIKHLEGKYNCPLDALREVRNEYLKHLKHIEEIPSYLRFKGGLVGYLSYDIIRYWIDLDKIQPRPINDLNFPDAEFFIVKDFISYDLKEKTINLVSDSKEGIEKLEDILNKAKNEGFCNSSIHSKNEDENTDIKIKSNFEKEEFEEAVRKAKEYIYAGDIFQVVLSRRMEVDLKGYDLFEIYKKLREINPSPYMYYLDFGERKLIGSSPEILVKTDIKDGKRYIISRPIAGTIGRGKTEEEDKKLEEILLNDEKERAEHVMLVDLARNDVGKVSKFGTVEVDEFMVIEKYSHVQHIVSNVVGELKDNYDSFLAVKATFPAGTLSGAPKVRAMEIIEELEKTYRGSYGGGIGYFGWDDVMDLAITIRTIEVVNDRGYIQVGAGVVADSVPEKEWEETEKKGMAMVSTIKSIKK</sequence>
<dbReference type="SUPFAM" id="SSF56322">
    <property type="entry name" value="ADC synthase"/>
    <property type="match status" value="1"/>
</dbReference>
<name>H1KWU2_9EURY</name>
<dbReference type="GO" id="GO:0000162">
    <property type="term" value="P:L-tryptophan biosynthetic process"/>
    <property type="evidence" value="ECO:0007669"/>
    <property type="project" value="UniProtKB-UniPathway"/>
</dbReference>
<comment type="caution">
    <text evidence="14">The sequence shown here is derived from an EMBL/GenBank/DDBJ whole genome shotgun (WGS) entry which is preliminary data.</text>
</comment>
<comment type="pathway">
    <text evidence="2 11">Amino-acid biosynthesis; L-tryptophan biosynthesis; L-tryptophan from chorismate: step 1/5.</text>
</comment>
<evidence type="ECO:0000313" key="14">
    <source>
        <dbReference type="EMBL" id="EHP89075.1"/>
    </source>
</evidence>
<reference evidence="14 15" key="1">
    <citation type="submission" date="2011-09" db="EMBL/GenBank/DDBJ databases">
        <title>The draft genome of Methanotorris formicicus Mc-S-70.</title>
        <authorList>
            <consortium name="US DOE Joint Genome Institute (JGI-PGF)"/>
            <person name="Lucas S."/>
            <person name="Han J."/>
            <person name="Lapidus A."/>
            <person name="Cheng J.-F."/>
            <person name="Goodwin L."/>
            <person name="Pitluck S."/>
            <person name="Peters L."/>
            <person name="Land M.L."/>
            <person name="Hauser L."/>
            <person name="Sieprawska-Lupa M."/>
            <person name="Takai K."/>
            <person name="Miyazaki J."/>
            <person name="Whitman W."/>
            <person name="Woyke T.J."/>
        </authorList>
    </citation>
    <scope>NUCLEOTIDE SEQUENCE [LARGE SCALE GENOMIC DNA]</scope>
    <source>
        <strain evidence="14 15">Mc-S-70</strain>
    </source>
</reference>
<evidence type="ECO:0000256" key="11">
    <source>
        <dbReference type="RuleBase" id="RU364045"/>
    </source>
</evidence>
<keyword evidence="5 11" id="KW-0479">Metal-binding</keyword>
<dbReference type="STRING" id="647171.MetfoDRAFT_0265"/>
<dbReference type="InterPro" id="IPR010116">
    <property type="entry name" value="Anthranilate_synth_I_arc_typ"/>
</dbReference>
<evidence type="ECO:0000256" key="6">
    <source>
        <dbReference type="ARBA" id="ARBA00022822"/>
    </source>
</evidence>
<evidence type="ECO:0000256" key="4">
    <source>
        <dbReference type="ARBA" id="ARBA00022605"/>
    </source>
</evidence>
<dbReference type="OrthoDB" id="25514at2157"/>
<comment type="catalytic activity">
    <reaction evidence="10 11">
        <text>chorismate + L-glutamine = anthranilate + pyruvate + L-glutamate + H(+)</text>
        <dbReference type="Rhea" id="RHEA:21732"/>
        <dbReference type="ChEBI" id="CHEBI:15361"/>
        <dbReference type="ChEBI" id="CHEBI:15378"/>
        <dbReference type="ChEBI" id="CHEBI:16567"/>
        <dbReference type="ChEBI" id="CHEBI:29748"/>
        <dbReference type="ChEBI" id="CHEBI:29985"/>
        <dbReference type="ChEBI" id="CHEBI:58359"/>
        <dbReference type="EC" id="4.1.3.27"/>
    </reaction>
</comment>
<evidence type="ECO:0000256" key="2">
    <source>
        <dbReference type="ARBA" id="ARBA00004873"/>
    </source>
</evidence>
<dbReference type="InterPro" id="IPR005801">
    <property type="entry name" value="ADC_synthase"/>
</dbReference>
<dbReference type="GO" id="GO:0046872">
    <property type="term" value="F:metal ion binding"/>
    <property type="evidence" value="ECO:0007669"/>
    <property type="project" value="UniProtKB-KW"/>
</dbReference>
<dbReference type="NCBIfam" id="TIGR01820">
    <property type="entry name" value="TrpE-arch"/>
    <property type="match status" value="1"/>
</dbReference>
<organism evidence="14 15">
    <name type="scientific">Methanotorris formicicus Mc-S-70</name>
    <dbReference type="NCBI Taxonomy" id="647171"/>
    <lineage>
        <taxon>Archaea</taxon>
        <taxon>Methanobacteriati</taxon>
        <taxon>Methanobacteriota</taxon>
        <taxon>Methanomada group</taxon>
        <taxon>Methanococci</taxon>
        <taxon>Methanococcales</taxon>
        <taxon>Methanocaldococcaceae</taxon>
        <taxon>Methanotorris</taxon>
    </lineage>
</organism>
<dbReference type="RefSeq" id="WP_007043711.1">
    <property type="nucleotide sequence ID" value="NZ_AGJL01000004.1"/>
</dbReference>
<dbReference type="PANTHER" id="PTHR11236">
    <property type="entry name" value="AMINOBENZOATE/ANTHRANILATE SYNTHASE"/>
    <property type="match status" value="1"/>
</dbReference>
<dbReference type="Pfam" id="PF00425">
    <property type="entry name" value="Chorismate_bind"/>
    <property type="match status" value="1"/>
</dbReference>
<dbReference type="UniPathway" id="UPA00035">
    <property type="reaction ID" value="UER00040"/>
</dbReference>
<comment type="similarity">
    <text evidence="3 11">Belongs to the anthranilate synthase component I family.</text>
</comment>
<keyword evidence="4 11" id="KW-0028">Amino-acid biosynthesis</keyword>
<dbReference type="PRINTS" id="PR00095">
    <property type="entry name" value="ANTSNTHASEI"/>
</dbReference>
<comment type="cofactor">
    <cofactor evidence="1 11">
        <name>Mg(2+)</name>
        <dbReference type="ChEBI" id="CHEBI:18420"/>
    </cofactor>
</comment>
<evidence type="ECO:0000256" key="5">
    <source>
        <dbReference type="ARBA" id="ARBA00022723"/>
    </source>
</evidence>
<dbReference type="PANTHER" id="PTHR11236:SF9">
    <property type="entry name" value="ANTHRANILATE SYNTHASE COMPONENT 1"/>
    <property type="match status" value="1"/>
</dbReference>
<keyword evidence="15" id="KW-1185">Reference proteome</keyword>
<dbReference type="EC" id="4.1.3.27" evidence="11"/>
<dbReference type="InterPro" id="IPR006805">
    <property type="entry name" value="Anth_synth_I_N"/>
</dbReference>
<dbReference type="GO" id="GO:0004049">
    <property type="term" value="F:anthranilate synthase activity"/>
    <property type="evidence" value="ECO:0007669"/>
    <property type="project" value="UniProtKB-EC"/>
</dbReference>
<dbReference type="Pfam" id="PF04715">
    <property type="entry name" value="Anth_synt_I_N"/>
    <property type="match status" value="1"/>
</dbReference>
<dbReference type="Proteomes" id="UP000003706">
    <property type="component" value="Unassembled WGS sequence"/>
</dbReference>
<evidence type="ECO:0000256" key="7">
    <source>
        <dbReference type="ARBA" id="ARBA00022842"/>
    </source>
</evidence>
<evidence type="ECO:0000256" key="3">
    <source>
        <dbReference type="ARBA" id="ARBA00009562"/>
    </source>
</evidence>
<gene>
    <name evidence="11" type="primary">trpE</name>
    <name evidence="14" type="ORF">MetfoDRAFT_0265</name>
</gene>
<keyword evidence="7 11" id="KW-0460">Magnesium</keyword>
<dbReference type="EMBL" id="AGJL01000004">
    <property type="protein sequence ID" value="EHP89075.1"/>
    <property type="molecule type" value="Genomic_DNA"/>
</dbReference>
<evidence type="ECO:0000256" key="9">
    <source>
        <dbReference type="ARBA" id="ARBA00023239"/>
    </source>
</evidence>
<protein>
    <recommendedName>
        <fullName evidence="11">Anthranilate synthase component 1</fullName>
        <ecNumber evidence="11">4.1.3.27</ecNumber>
    </recommendedName>
</protein>
<keyword evidence="8 11" id="KW-0057">Aromatic amino acid biosynthesis</keyword>
<evidence type="ECO:0000259" key="13">
    <source>
        <dbReference type="Pfam" id="PF04715"/>
    </source>
</evidence>